<keyword evidence="3" id="KW-1185">Reference proteome</keyword>
<dbReference type="InterPro" id="IPR013424">
    <property type="entry name" value="Ice-binding_C"/>
</dbReference>
<evidence type="ECO:0000256" key="1">
    <source>
        <dbReference type="SAM" id="SignalP"/>
    </source>
</evidence>
<proteinExistence type="predicted"/>
<accession>A0ABW2L127</accession>
<dbReference type="RefSeq" id="WP_379708714.1">
    <property type="nucleotide sequence ID" value="NZ_JBHTBS010000001.1"/>
</dbReference>
<feature type="chain" id="PRO_5046990363" evidence="1">
    <location>
        <begin position="27"/>
        <end position="246"/>
    </location>
</feature>
<evidence type="ECO:0000313" key="2">
    <source>
        <dbReference type="EMBL" id="MFC7336018.1"/>
    </source>
</evidence>
<comment type="caution">
    <text evidence="2">The sequence shown here is derived from an EMBL/GenBank/DDBJ whole genome shotgun (WGS) entry which is preliminary data.</text>
</comment>
<dbReference type="EMBL" id="JBHTBS010000001">
    <property type="protein sequence ID" value="MFC7336018.1"/>
    <property type="molecule type" value="Genomic_DNA"/>
</dbReference>
<name>A0ABW2L127_9BACT</name>
<keyword evidence="1" id="KW-0732">Signal</keyword>
<dbReference type="Proteomes" id="UP001596472">
    <property type="component" value="Unassembled WGS sequence"/>
</dbReference>
<organism evidence="2 3">
    <name type="scientific">Haloferula chungangensis</name>
    <dbReference type="NCBI Taxonomy" id="1048331"/>
    <lineage>
        <taxon>Bacteria</taxon>
        <taxon>Pseudomonadati</taxon>
        <taxon>Verrucomicrobiota</taxon>
        <taxon>Verrucomicrobiia</taxon>
        <taxon>Verrucomicrobiales</taxon>
        <taxon>Verrucomicrobiaceae</taxon>
        <taxon>Haloferula</taxon>
    </lineage>
</organism>
<dbReference type="NCBIfam" id="TIGR02595">
    <property type="entry name" value="PEP_CTERM"/>
    <property type="match status" value="1"/>
</dbReference>
<gene>
    <name evidence="2" type="ORF">ACFQY0_02420</name>
</gene>
<sequence length="246" mass="25821">MKITRLLSTASFATILTAFCLTSVNAALFVEEFDGTFNYEADGDGVAGDWVDFNGGTRIIGATVGSTAFTEGYTTAAGANNESVLQGVVNHGDPQVRTNGSFSTNWATINLADITTITLRLRIDMNKDGLFNDALAAGNFNVFWGSAAYDTPGAANPAAGSYNNSLGDPTTLAADGAGNFYLATWSGLDLGTGTLESLRIDVRDGGTAAERIGTPFELDRLEVIPEPSSALLLLTGAGTMLLRRRR</sequence>
<feature type="signal peptide" evidence="1">
    <location>
        <begin position="1"/>
        <end position="26"/>
    </location>
</feature>
<protein>
    <submittedName>
        <fullName evidence="2">PEP-CTERM sorting domain-containing protein</fullName>
    </submittedName>
</protein>
<evidence type="ECO:0000313" key="3">
    <source>
        <dbReference type="Proteomes" id="UP001596472"/>
    </source>
</evidence>
<reference evidence="3" key="1">
    <citation type="journal article" date="2019" name="Int. J. Syst. Evol. Microbiol.">
        <title>The Global Catalogue of Microorganisms (GCM) 10K type strain sequencing project: providing services to taxonomists for standard genome sequencing and annotation.</title>
        <authorList>
            <consortium name="The Broad Institute Genomics Platform"/>
            <consortium name="The Broad Institute Genome Sequencing Center for Infectious Disease"/>
            <person name="Wu L."/>
            <person name="Ma J."/>
        </authorList>
    </citation>
    <scope>NUCLEOTIDE SEQUENCE [LARGE SCALE GENOMIC DNA]</scope>
    <source>
        <strain evidence="3">CGMCC 4.1467</strain>
    </source>
</reference>